<dbReference type="SUPFAM" id="SSF54637">
    <property type="entry name" value="Thioesterase/thiol ester dehydrase-isomerase"/>
    <property type="match status" value="1"/>
</dbReference>
<keyword evidence="2" id="KW-1185">Reference proteome</keyword>
<dbReference type="EMBL" id="CP021330">
    <property type="protein sequence ID" value="AVX02613.1"/>
    <property type="molecule type" value="Genomic_DNA"/>
</dbReference>
<reference evidence="1 2" key="1">
    <citation type="submission" date="2017-05" db="EMBL/GenBank/DDBJ databases">
        <title>Genome Analysis of Maritalea myrionectae HL2708#5.</title>
        <authorList>
            <consortium name="Cotde Inc.-PKNU"/>
            <person name="Jang D."/>
            <person name="Oh H.-M."/>
        </authorList>
    </citation>
    <scope>NUCLEOTIDE SEQUENCE [LARGE SCALE GENOMIC DNA]</scope>
    <source>
        <strain evidence="1 2">HL2708#5</strain>
    </source>
</reference>
<dbReference type="Proteomes" id="UP000258927">
    <property type="component" value="Chromosome"/>
</dbReference>
<protein>
    <submittedName>
        <fullName evidence="1">Uncharacterized protein</fullName>
    </submittedName>
</protein>
<organism evidence="1 2">
    <name type="scientific">Maritalea myrionectae</name>
    <dbReference type="NCBI Taxonomy" id="454601"/>
    <lineage>
        <taxon>Bacteria</taxon>
        <taxon>Pseudomonadati</taxon>
        <taxon>Pseudomonadota</taxon>
        <taxon>Alphaproteobacteria</taxon>
        <taxon>Hyphomicrobiales</taxon>
        <taxon>Devosiaceae</taxon>
        <taxon>Maritalea</taxon>
    </lineage>
</organism>
<evidence type="ECO:0000313" key="1">
    <source>
        <dbReference type="EMBL" id="AVX02613.1"/>
    </source>
</evidence>
<name>A0A2R4M9G6_9HYPH</name>
<dbReference type="KEGG" id="mmyr:MXMO3_00065"/>
<evidence type="ECO:0000313" key="2">
    <source>
        <dbReference type="Proteomes" id="UP000258927"/>
    </source>
</evidence>
<dbReference type="CDD" id="cd03441">
    <property type="entry name" value="R_hydratase_like"/>
    <property type="match status" value="1"/>
</dbReference>
<dbReference type="STRING" id="1122213.GCA_000423365_02782"/>
<dbReference type="AlphaFoldDB" id="A0A2R4M9G6"/>
<dbReference type="InterPro" id="IPR029069">
    <property type="entry name" value="HotDog_dom_sf"/>
</dbReference>
<dbReference type="RefSeq" id="WP_117394562.1">
    <property type="nucleotide sequence ID" value="NZ_CP021330.1"/>
</dbReference>
<sequence>MIKISTLNDWPDYLGKSIKSAEPFVISSTQLEAFLRAVGDANNLHQGRDAIVPGNLLLSLVPHFLQQHLELPPGMIGMSVGYDRVRFKAPTRVGDLLYFKAEVRHVRTQKAGVYVTYAVSCRGAGDELVMALDMRDYYALKPGG</sequence>
<dbReference type="Gene3D" id="3.10.129.10">
    <property type="entry name" value="Hotdog Thioesterase"/>
    <property type="match status" value="1"/>
</dbReference>
<proteinExistence type="predicted"/>
<accession>A0A2R4M9G6</accession>
<gene>
    <name evidence="1" type="ORF">MXMO3_00065</name>
</gene>